<organism evidence="1 2">
    <name type="scientific">Hydra vulgaris</name>
    <name type="common">Hydra</name>
    <name type="synonym">Hydra attenuata</name>
    <dbReference type="NCBI Taxonomy" id="6087"/>
    <lineage>
        <taxon>Eukaryota</taxon>
        <taxon>Metazoa</taxon>
        <taxon>Cnidaria</taxon>
        <taxon>Hydrozoa</taxon>
        <taxon>Hydroidolina</taxon>
        <taxon>Anthoathecata</taxon>
        <taxon>Aplanulata</taxon>
        <taxon>Hydridae</taxon>
        <taxon>Hydra</taxon>
    </lineage>
</organism>
<sequence length="121" mass="13956">MSPSTFEKLLQIVALDKTKTNTKMRKPIYAQERLAITVRYFATGDAHTTIAANYRMSPTTVGRIVYETCNGIWNNFLQEYVKAPNSETEWEKIAHEFETRWHFTHCVGAIDGKHVQMFAPD</sequence>
<protein>
    <submittedName>
        <fullName evidence="2">Uncharacterized protein LOC136078402</fullName>
    </submittedName>
</protein>
<proteinExistence type="predicted"/>
<name>A0ABM4BMF3_HYDVU</name>
<dbReference type="Proteomes" id="UP001652625">
    <property type="component" value="Chromosome 03"/>
</dbReference>
<gene>
    <name evidence="2" type="primary">LOC136078402</name>
</gene>
<reference evidence="2" key="1">
    <citation type="submission" date="2025-08" db="UniProtKB">
        <authorList>
            <consortium name="RefSeq"/>
        </authorList>
    </citation>
    <scope>IDENTIFICATION</scope>
</reference>
<dbReference type="InterPro" id="IPR045249">
    <property type="entry name" value="HARBI1-like"/>
</dbReference>
<evidence type="ECO:0000313" key="1">
    <source>
        <dbReference type="Proteomes" id="UP001652625"/>
    </source>
</evidence>
<dbReference type="PANTHER" id="PTHR22930:SF269">
    <property type="entry name" value="NUCLEASE HARBI1-LIKE PROTEIN"/>
    <property type="match status" value="1"/>
</dbReference>
<dbReference type="GeneID" id="136078402"/>
<dbReference type="PANTHER" id="PTHR22930">
    <property type="match status" value="1"/>
</dbReference>
<keyword evidence="1" id="KW-1185">Reference proteome</keyword>
<evidence type="ECO:0000313" key="2">
    <source>
        <dbReference type="RefSeq" id="XP_065650245.1"/>
    </source>
</evidence>
<dbReference type="RefSeq" id="XP_065650245.1">
    <property type="nucleotide sequence ID" value="XM_065794173.1"/>
</dbReference>
<accession>A0ABM4BMF3</accession>